<protein>
    <submittedName>
        <fullName evidence="3">Uncharacterized protein encoded by LINC01547-like</fullName>
    </submittedName>
</protein>
<reference evidence="3" key="1">
    <citation type="submission" date="2025-08" db="UniProtKB">
        <authorList>
            <consortium name="RefSeq"/>
        </authorList>
    </citation>
    <scope>IDENTIFICATION</scope>
    <source>
        <tissue evidence="3">Blood</tissue>
    </source>
</reference>
<accession>A0A6J3HRD9</accession>
<dbReference type="RefSeq" id="XP_032132627.1">
    <property type="nucleotide sequence ID" value="XM_032276736.1"/>
</dbReference>
<organism evidence="2 3">
    <name type="scientific">Sapajus apella</name>
    <name type="common">Brown-capped capuchin</name>
    <name type="synonym">Cebus apella</name>
    <dbReference type="NCBI Taxonomy" id="9515"/>
    <lineage>
        <taxon>Eukaryota</taxon>
        <taxon>Metazoa</taxon>
        <taxon>Chordata</taxon>
        <taxon>Craniata</taxon>
        <taxon>Vertebrata</taxon>
        <taxon>Euteleostomi</taxon>
        <taxon>Mammalia</taxon>
        <taxon>Eutheria</taxon>
        <taxon>Euarchontoglires</taxon>
        <taxon>Primates</taxon>
        <taxon>Haplorrhini</taxon>
        <taxon>Platyrrhini</taxon>
        <taxon>Cebidae</taxon>
        <taxon>Cebinae</taxon>
        <taxon>Sapajus</taxon>
    </lineage>
</organism>
<evidence type="ECO:0000313" key="2">
    <source>
        <dbReference type="Proteomes" id="UP000504640"/>
    </source>
</evidence>
<sequence>MYGWGCRRTEAENPSTIRNCVNQEWPEGSSPGLMGRNPGLMRGLDPARQDQSSTCEDAAGQEAAAVTSPSPGPAADRAGDAPPGCLQCSLCWTEAPSPPHSDPGAGAGR</sequence>
<keyword evidence="2" id="KW-1185">Reference proteome</keyword>
<dbReference type="GeneID" id="116550739"/>
<name>A0A6J3HRD9_SAPAP</name>
<dbReference type="AlphaFoldDB" id="A0A6J3HRD9"/>
<dbReference type="Proteomes" id="UP000504640">
    <property type="component" value="Unplaced"/>
</dbReference>
<feature type="region of interest" description="Disordered" evidence="1">
    <location>
        <begin position="21"/>
        <end position="81"/>
    </location>
</feature>
<evidence type="ECO:0000256" key="1">
    <source>
        <dbReference type="SAM" id="MobiDB-lite"/>
    </source>
</evidence>
<gene>
    <name evidence="3" type="primary">LOC116550739</name>
</gene>
<evidence type="ECO:0000313" key="3">
    <source>
        <dbReference type="RefSeq" id="XP_032132627.1"/>
    </source>
</evidence>
<proteinExistence type="predicted"/>